<comment type="caution">
    <text evidence="1">The sequence shown here is derived from an EMBL/GenBank/DDBJ whole genome shotgun (WGS) entry which is preliminary data.</text>
</comment>
<gene>
    <name evidence="1" type="ORF">LOK49_LG12G01955</name>
</gene>
<proteinExistence type="predicted"/>
<dbReference type="Proteomes" id="UP001060215">
    <property type="component" value="Chromosome 13"/>
</dbReference>
<protein>
    <submittedName>
        <fullName evidence="1">Uncharacterized protein</fullName>
    </submittedName>
</protein>
<keyword evidence="2" id="KW-1185">Reference proteome</keyword>
<accession>A0ACC0FUT7</accession>
<reference evidence="1 2" key="1">
    <citation type="journal article" date="2022" name="Plant J.">
        <title>Chromosome-level genome of Camellia lanceoleosa provides a valuable resource for understanding genome evolution and self-incompatibility.</title>
        <authorList>
            <person name="Gong W."/>
            <person name="Xiao S."/>
            <person name="Wang L."/>
            <person name="Liao Z."/>
            <person name="Chang Y."/>
            <person name="Mo W."/>
            <person name="Hu G."/>
            <person name="Li W."/>
            <person name="Zhao G."/>
            <person name="Zhu H."/>
            <person name="Hu X."/>
            <person name="Ji K."/>
            <person name="Xiang X."/>
            <person name="Song Q."/>
            <person name="Yuan D."/>
            <person name="Jin S."/>
            <person name="Zhang L."/>
        </authorList>
    </citation>
    <scope>NUCLEOTIDE SEQUENCE [LARGE SCALE GENOMIC DNA]</scope>
    <source>
        <strain evidence="1">SQ_2022a</strain>
    </source>
</reference>
<evidence type="ECO:0000313" key="2">
    <source>
        <dbReference type="Proteomes" id="UP001060215"/>
    </source>
</evidence>
<name>A0ACC0FUT7_9ERIC</name>
<organism evidence="1 2">
    <name type="scientific">Camellia lanceoleosa</name>
    <dbReference type="NCBI Taxonomy" id="1840588"/>
    <lineage>
        <taxon>Eukaryota</taxon>
        <taxon>Viridiplantae</taxon>
        <taxon>Streptophyta</taxon>
        <taxon>Embryophyta</taxon>
        <taxon>Tracheophyta</taxon>
        <taxon>Spermatophyta</taxon>
        <taxon>Magnoliopsida</taxon>
        <taxon>eudicotyledons</taxon>
        <taxon>Gunneridae</taxon>
        <taxon>Pentapetalae</taxon>
        <taxon>asterids</taxon>
        <taxon>Ericales</taxon>
        <taxon>Theaceae</taxon>
        <taxon>Camellia</taxon>
    </lineage>
</organism>
<sequence>MTSAIKGLIVVHVTTTAETKKETSVSRRSIRIHLGRDVIVQEQGYGWNKEWESGGSRPSMRPHKEQGYGRNEEWESGGSRPSMRPHKGLIVVALCHNDDRDEERNSESREDRSRSTWAEVVSGEQDNDEPRDMVTIGISGIERNRVMAGIRSGNLVDRGLQCDLIRNRVMAGMRSGNRWIAPSMRPHKCSSTPPPPPLPHQQQQPPTLSTSPQQYDAVL</sequence>
<evidence type="ECO:0000313" key="1">
    <source>
        <dbReference type="EMBL" id="KAI7991877.1"/>
    </source>
</evidence>
<dbReference type="EMBL" id="CM045770">
    <property type="protein sequence ID" value="KAI7991877.1"/>
    <property type="molecule type" value="Genomic_DNA"/>
</dbReference>